<dbReference type="InterPro" id="IPR029058">
    <property type="entry name" value="AB_hydrolase_fold"/>
</dbReference>
<proteinExistence type="predicted"/>
<reference evidence="1 2" key="1">
    <citation type="submission" date="2020-08" db="EMBL/GenBank/DDBJ databases">
        <title>Genomic Encyclopedia of Type Strains, Phase IV (KMG-IV): sequencing the most valuable type-strain genomes for metagenomic binning, comparative biology and taxonomic classification.</title>
        <authorList>
            <person name="Goeker M."/>
        </authorList>
    </citation>
    <scope>NUCLEOTIDE SEQUENCE [LARGE SCALE GENOMIC DNA]</scope>
    <source>
        <strain evidence="1 2">DSM 7051</strain>
    </source>
</reference>
<name>A0A7X0FDX6_9HYPH</name>
<dbReference type="Proteomes" id="UP000536262">
    <property type="component" value="Unassembled WGS sequence"/>
</dbReference>
<dbReference type="GO" id="GO:0016787">
    <property type="term" value="F:hydrolase activity"/>
    <property type="evidence" value="ECO:0007669"/>
    <property type="project" value="UniProtKB-KW"/>
</dbReference>
<keyword evidence="1" id="KW-0378">Hydrolase</keyword>
<dbReference type="SUPFAM" id="SSF53474">
    <property type="entry name" value="alpha/beta-Hydrolases"/>
    <property type="match status" value="1"/>
</dbReference>
<sequence>MTRTLLIEDGKRFPEFNVDRGLADSFLAEGLRSWLLQDACKKAGIGLTLRMQDGYDHSYNFISTFGTTI</sequence>
<protein>
    <submittedName>
        <fullName evidence="1">S-formylglutathione hydrolase FrmB</fullName>
    </submittedName>
</protein>
<keyword evidence="2" id="KW-1185">Reference proteome</keyword>
<gene>
    <name evidence="1" type="ORF">GGR00_005755</name>
</gene>
<accession>A0A7X0FDX6</accession>
<dbReference type="EMBL" id="JACHOU010000047">
    <property type="protein sequence ID" value="MBB6357925.1"/>
    <property type="molecule type" value="Genomic_DNA"/>
</dbReference>
<evidence type="ECO:0000313" key="1">
    <source>
        <dbReference type="EMBL" id="MBB6357925.1"/>
    </source>
</evidence>
<comment type="caution">
    <text evidence="1">The sequence shown here is derived from an EMBL/GenBank/DDBJ whole genome shotgun (WGS) entry which is preliminary data.</text>
</comment>
<dbReference type="AlphaFoldDB" id="A0A7X0FDX6"/>
<evidence type="ECO:0000313" key="2">
    <source>
        <dbReference type="Proteomes" id="UP000536262"/>
    </source>
</evidence>
<organism evidence="1 2">
    <name type="scientific">Aminobacter aganoensis</name>
    <dbReference type="NCBI Taxonomy" id="83264"/>
    <lineage>
        <taxon>Bacteria</taxon>
        <taxon>Pseudomonadati</taxon>
        <taxon>Pseudomonadota</taxon>
        <taxon>Alphaproteobacteria</taxon>
        <taxon>Hyphomicrobiales</taxon>
        <taxon>Phyllobacteriaceae</taxon>
        <taxon>Aminobacter</taxon>
    </lineage>
</organism>
<dbReference type="Gene3D" id="3.40.50.1820">
    <property type="entry name" value="alpha/beta hydrolase"/>
    <property type="match status" value="1"/>
</dbReference>